<dbReference type="RefSeq" id="WP_038002781.1">
    <property type="nucleotide sequence ID" value="NZ_CP107618.1"/>
</dbReference>
<dbReference type="EMBL" id="CYRX01000010">
    <property type="protein sequence ID" value="CUH59488.1"/>
    <property type="molecule type" value="Genomic_DNA"/>
</dbReference>
<dbReference type="InterPro" id="IPR010710">
    <property type="entry name" value="DUF1289"/>
</dbReference>
<dbReference type="PANTHER" id="PTHR35175">
    <property type="entry name" value="DUF1289 DOMAIN-CONTAINING PROTEIN"/>
    <property type="match status" value="1"/>
</dbReference>
<dbReference type="eggNOG" id="COG3313">
    <property type="taxonomic scope" value="Bacteria"/>
</dbReference>
<gene>
    <name evidence="2" type="ORF">THS5294_00774</name>
</gene>
<sequence length="80" mass="8882">MTDTPPVWRRAEIESPCVQVCVVHPETRLCIGCSRSIDEIGAWSSMAPEVRQAIMAELPTREPQPKGRRGGRTGRQAPQL</sequence>
<dbReference type="PANTHER" id="PTHR35175:SF2">
    <property type="entry name" value="DUF1289 DOMAIN-CONTAINING PROTEIN"/>
    <property type="match status" value="1"/>
</dbReference>
<evidence type="ECO:0000313" key="3">
    <source>
        <dbReference type="Proteomes" id="UP000051298"/>
    </source>
</evidence>
<name>A0A0P1FGY5_9RHOB</name>
<reference evidence="2 3" key="1">
    <citation type="submission" date="2015-09" db="EMBL/GenBank/DDBJ databases">
        <authorList>
            <consortium name="Swine Surveillance"/>
        </authorList>
    </citation>
    <scope>NUCLEOTIDE SEQUENCE [LARGE SCALE GENOMIC DNA]</scope>
    <source>
        <strain evidence="2 3">CECT 5294</strain>
    </source>
</reference>
<dbReference type="Pfam" id="PF06945">
    <property type="entry name" value="DUF1289"/>
    <property type="match status" value="1"/>
</dbReference>
<evidence type="ECO:0000256" key="1">
    <source>
        <dbReference type="SAM" id="MobiDB-lite"/>
    </source>
</evidence>
<organism evidence="2 3">
    <name type="scientific">Thalassobacter stenotrophicus</name>
    <dbReference type="NCBI Taxonomy" id="266809"/>
    <lineage>
        <taxon>Bacteria</taxon>
        <taxon>Pseudomonadati</taxon>
        <taxon>Pseudomonadota</taxon>
        <taxon>Alphaproteobacteria</taxon>
        <taxon>Rhodobacterales</taxon>
        <taxon>Roseobacteraceae</taxon>
        <taxon>Thalassobacter</taxon>
    </lineage>
</organism>
<protein>
    <submittedName>
        <fullName evidence="2">Putative Fe-S protein</fullName>
    </submittedName>
</protein>
<feature type="region of interest" description="Disordered" evidence="1">
    <location>
        <begin position="57"/>
        <end position="80"/>
    </location>
</feature>
<dbReference type="AlphaFoldDB" id="A0A0P1FGY5"/>
<evidence type="ECO:0000313" key="2">
    <source>
        <dbReference type="EMBL" id="CUH59488.1"/>
    </source>
</evidence>
<proteinExistence type="predicted"/>
<dbReference type="STRING" id="266809.PM03_04210"/>
<dbReference type="Proteomes" id="UP000051298">
    <property type="component" value="Unassembled WGS sequence"/>
</dbReference>
<accession>A0A0P1FGY5</accession>